<protein>
    <submittedName>
        <fullName evidence="1">Uncharacterized protein</fullName>
    </submittedName>
</protein>
<evidence type="ECO:0000313" key="2">
    <source>
        <dbReference type="Proteomes" id="UP000282597"/>
    </source>
</evidence>
<sequence>MSLSSSLSDSAFVAKLGEVGLYGEVHIFSPLDELKPSIFLVSNTPGVFPERFPKEPVELLLPRLEDVALLEPEEAPKSSVSESGCPACKGGELKVRRIAIYPPSNGPESE</sequence>
<evidence type="ECO:0000313" key="1">
    <source>
        <dbReference type="EMBL" id="BBE10213.1"/>
    </source>
</evidence>
<keyword evidence="2" id="KW-1185">Reference proteome</keyword>
<organism evidence="1 2">
    <name type="scientific">Mycoavidus cysteinexigens</name>
    <dbReference type="NCBI Taxonomy" id="1553431"/>
    <lineage>
        <taxon>Bacteria</taxon>
        <taxon>Pseudomonadati</taxon>
        <taxon>Pseudomonadota</taxon>
        <taxon>Betaproteobacteria</taxon>
        <taxon>Burkholderiales</taxon>
        <taxon>Burkholderiaceae</taxon>
        <taxon>Mycoavidus</taxon>
    </lineage>
</organism>
<gene>
    <name evidence="1" type="ORF">MCB1EB_2052</name>
</gene>
<dbReference type="KEGG" id="mcys:MCB1EB_2052"/>
<name>A0A2Z6EXM6_9BURK</name>
<proteinExistence type="predicted"/>
<dbReference type="EMBL" id="AP018150">
    <property type="protein sequence ID" value="BBE10213.1"/>
    <property type="molecule type" value="Genomic_DNA"/>
</dbReference>
<reference evidence="1 2" key="1">
    <citation type="journal article" date="2018" name="Microbes Environ.">
        <title>Comparative Genomic Insights into Endofungal Lifestyles of Two Bacterial Endosymbionts, Mycoavidus cysteinexigens and Burkholderia rhizoxinica.</title>
        <authorList>
            <person name="Sharmin D."/>
            <person name="Guo Y."/>
            <person name="Nishizawa T."/>
            <person name="Ohshima S."/>
            <person name="Sato Y."/>
            <person name="Takashima Y."/>
            <person name="Narisawa K."/>
            <person name="Ohta H."/>
        </authorList>
    </citation>
    <scope>NUCLEOTIDE SEQUENCE [LARGE SCALE GENOMIC DNA]</scope>
    <source>
        <strain evidence="1 2">B1-EB</strain>
    </source>
</reference>
<dbReference type="AlphaFoldDB" id="A0A2Z6EXM6"/>
<dbReference type="Proteomes" id="UP000282597">
    <property type="component" value="Chromosome"/>
</dbReference>
<accession>A0A2Z6EXM6</accession>